<evidence type="ECO:0000256" key="1">
    <source>
        <dbReference type="ARBA" id="ARBA00010116"/>
    </source>
</evidence>
<dbReference type="Proteomes" id="UP000001931">
    <property type="component" value="Chromosome"/>
</dbReference>
<dbReference type="InterPro" id="IPR013783">
    <property type="entry name" value="Ig-like_fold"/>
</dbReference>
<dbReference type="RefSeq" id="WP_011406355.1">
    <property type="nucleotide sequence ID" value="NC_007681.1"/>
</dbReference>
<evidence type="ECO:0000313" key="5">
    <source>
        <dbReference type="Proteomes" id="UP000001931"/>
    </source>
</evidence>
<dbReference type="InterPro" id="IPR008969">
    <property type="entry name" value="CarboxyPept-like_regulatory"/>
</dbReference>
<feature type="coiled-coil region" evidence="2">
    <location>
        <begin position="1022"/>
        <end position="1049"/>
    </location>
</feature>
<organism evidence="4 5">
    <name type="scientific">Methanosphaera stadtmanae (strain ATCC 43021 / DSM 3091 / JCM 11832 / MCB-3)</name>
    <dbReference type="NCBI Taxonomy" id="339860"/>
    <lineage>
        <taxon>Archaea</taxon>
        <taxon>Methanobacteriati</taxon>
        <taxon>Methanobacteriota</taxon>
        <taxon>Methanomada group</taxon>
        <taxon>Methanobacteria</taxon>
        <taxon>Methanobacteriales</taxon>
        <taxon>Methanobacteriaceae</taxon>
        <taxon>Methanosphaera</taxon>
    </lineage>
</organism>
<dbReference type="PROSITE" id="PS51127">
    <property type="entry name" value="BIG1"/>
    <property type="match status" value="2"/>
</dbReference>
<dbReference type="HOGENOM" id="CLU_225086_0_0_2"/>
<sequence>MFKKYSKEVFLLILVSLLLISISAISAGDVSNTTTTSPTVTVEKQVSMSNVIKEDTTDNKVLSKNSENIQTKEKTDNKKTIKKETSNVDYYVCDNSGSDSNTGSQDSPFKTIGYAVGKVNSNDNYNIHIKNGTYKGTGNTNLTIDGNKYINFIGDGINQTIIDGESEYTIQGGTVWGDDPYFNTYNITKGNWAMNITSGNGKITIKNLNFQHMVSKGGNNINAYPTATIDNYANLEVDNVYFYENLAGVGAGIRSNDGSTLVVNNSIFESNRKSSSTGNFGAGIYNNGTATIHNSQFIDNAARWGTVTNDKVLTIVNSTFRNGHAYNLASTFKFGSGIAANTGSADFYNQHNGSVTLITNITKCTFENNEQTDIYQGKGNLYVNECVFKNSTGIYIANENTYNNSMKHVIENSNFTDMQPSTILLSFFDRTTPTFAIYNLGQYNTTIRNNQITTNIGSHALYLKGYNNITNNNIEGFIYIIGKNNTLTDNTLKYNKTYVVELTSSAYNNTITDNSITASIFTGDRAVKTANNENIIENNTINTGSDYIITEANYNDFFDTNGDIKNVPTGSKLILQTLNNKQLNIKNVNVYITNDNTSILNNCSIYVDNTAKVTIYGLNIQNTNNKDYVIKVNSKDNTIEANNITVNTNTPIHTITITDDRNTIYNNTIITTGPSNNITYTDNYGIADTIGLLIQSSNNIVELNKITTINTTTQPYGTINGISIQNKTNRHTNNLIRNNTITTQTNDYAYSINLQNTDENIIIGNNITTTSNNYANGIQLIDSNKNYINAKINITATNNAYGVVISGINTIPADNNITVNMNLTANNVYGVDLYNTNNTIITSNDSTSPYYLYGNSIMVNMYKANYTDISFLTPYQNGTSTAFNVINSSNVAINGINYTQQTNGIKYNTGTYTQITNSTDVYIGILVKGNYTENATINTPKTPIQITNSQQININGLKITTTLKHTILLTNTNNSIIQNNILKSSEGNGDATIQETRCFNNSLINNTGPDNTNTINLKSLKNKQQIKSIKKAEENIILTEENYDQYFTNGEIKSGIKKITLGSDLYNKNMTIGNDLIEINNYLHKYTLYNTTIIYKHNVTLNNITIINTDEREATFILSSTLKPFEMYGNTYHLDIRFNNCTIIQKNKGDSVLFKEESNATANINLRFSRIIMEGNKAIVINFTNSPYDTRYCKINVKTNVSTPVLLENLEWMCGCIIIVDEPEDQPIIVSRAEYAQQECYLLTPFRRGSSAMEGDPWDNLPAAGNNTLPIYTTITNKELKVGKINDINIKVVDVWLKDVNEGNITVKINNDIIGTVPVTNGSATVQYSPQEEANYTIVLYYQTNTENYVQYDWIGDHSGGGMCRFKPCNDSFIIDAVIPITTIIIEPTVAQINDTISISASVTSDNTPITGGRVIFKVRDKILKDINGNVLFANVKDGKAVINNYTIPGDWIKPNTKMTAVYSGTSTIQSALSTIDLDISKIMPEIELEPQTVEVGKEVTLIAKVTSKQTTYSSDNNTLITSDTNKETITKPVNGGRVVFKINGRTLRDSNGNIIYGNVVDGIASITYTVPDSFTPKNYNITCVYGNKLYERNEGNTILTVKTNTKKIATKSLKTLTDTRIELSGETQVTIGGDTVITAKLVDATGNAINGVKISGYLGDTFISEESPTENGEVEFWIQNSVLSEARDYTFTAKSEETTEYAASTNSTIISVNKVETELTINEPLDIVVDVNTPVTINGTLTNATGGAIANAIINLNITDVGSVTNTTGSDGKYSYTWIPSKKGTFYVNATYDGNDKYGDAFASTYGDVDPLTTTITLNIKDGDEFLVNTPITISGTILDNNNNPPEHVLLTIRFNKRNIIISAENGSYSHTTSYDQTPKYPRLYELSVEYAGNDTYNGDKITVTINVTSKMKTMMSVDEGPIDVVVTDNVTINGTLTDEEGMPIEGAEIEVSTGDLITTNSTGGYSYTYKADTVGENIPITFKYYGNKTYESTSAETSINVLKLNTTLRLTGTTQYTYGMPVIIKVNLTDAKGNPISDASIDGTISNMEGITTIITGNDGTAEFYITDLPVSEYTLTATYAGTDTKYNGNTTDIIFEINKLGTILSINPELENIDVNTQKTINGTLTDVNGNVLNGVNITMSITGMEEFNLTTDNNGKYSYTWTPTTVGTYTVKVIYDGSKIYEDAYNDTFFDVEPLSSTITVNVKNSDELRVDSPLNINGTLMDNNNNPIADATLTIIFNGVSTNVNTDKDGLYKFDTTTPPYAGLYDLTVEYAGNDTYNGDEKTVKLDVKKISTDITVNKQETVLVPLDNIVINGTLTDEYNMPMKDAEITIAITGENNITVKTNDEGKYTYTYKTTKEGIYNVVVLYEGNDKYYESSANTSFNVTKIDSSITIDTIGSVDANSNVNVTGILVDSAQNAISNQEVTITVNNKKYTTTTNGDGKYVVTIMTPVVTGHYDVSASYAGSDVYTMASAQTSMFVKEETGITAEGPISATVNSTITINGTLMDASDNGIANATITVVFEGKDYTTTTNNDGKFTCDIMTTTVGDNIPVTVRYDGNDTYMASSEIISVDVEKLGSELTLNPVNNTDINSTVDVSGVLSEEYTQKAIANSTVTIIVDGISYNTVTDDNGNFKVTIKAAATTGTYTIKASYDGSDLYTPSSDETTFDVEKISSSITIDAIGNVDANSNVNVTGILVDSAQNAIINQEVTITVNNKKYTTTTDNEGKYVVTIMTSLVSGNYDVSASYAGSDVYTMASAQTSMFVKEETSIIAEGPISATVNSTITINGTLIDTKNNGIANATITVTFEGKDYTTTTNGDGKFTCDIMTTTVGDNIPVTVRYDGNDTYMASSEIISVDVEKLGSELTLNPVNNTSINSTVDVSGLLSEEYTQKAITNSTVTIIVDGISYNTVTDNNGNFKVTIKAAATTGTYTIKASYDGSDLYTPSSDETTFDVEKISTKTTVDAVNGVIYEKVNLTAHITDVNGNNVTGGKVVFSINGVEVTDNNGNVIYANVTGGVATITKEAPRVWHKENTTIVATYLGNDAYDDSVSEKADVIITLRTANIDVLTNGTKVKVGDTTSIIAHVYYNNTLVNEGKVIFKLNGKTLKDDDGNIIFVKVENGIAKLDYTITSIYSAKEYTLTAVFSGKDYNRVATESHLTVLRTNTHIQAEMLNITSNNATVSLKIFDEKNNLINRDTKVTVKVNGKTVYNQIIVSNGVANLNLNLPVSSKPYNITIISGENSVYATSTTSFMFKNTVKIPTKVTATAKLVNNKTATVSVKINDNNNKPVTGNTKVVVKLNGKTQANAIAVNGVADIDMIPPTIKGTYTLVVMTGETSIYEKATTTTTLKV</sequence>
<dbReference type="EMBL" id="CP000102">
    <property type="protein sequence ID" value="ABC57155.1"/>
    <property type="molecule type" value="Genomic_DNA"/>
</dbReference>
<comment type="similarity">
    <text evidence="1">Belongs to the intimin/invasin family.</text>
</comment>
<dbReference type="PROSITE" id="PS50194">
    <property type="entry name" value="FILAMIN_REPEAT"/>
    <property type="match status" value="2"/>
</dbReference>
<dbReference type="Gene3D" id="3.30.1910.20">
    <property type="entry name" value="asparaginyl-tRNA synthetase, N-terminal domain"/>
    <property type="match status" value="1"/>
</dbReference>
<dbReference type="SMART" id="SM00634">
    <property type="entry name" value="BID_1"/>
    <property type="match status" value="5"/>
</dbReference>
<dbReference type="eggNOG" id="arCOG02487">
    <property type="taxonomic scope" value="Archaea"/>
</dbReference>
<evidence type="ECO:0000313" key="4">
    <source>
        <dbReference type="EMBL" id="ABC57155.1"/>
    </source>
</evidence>
<dbReference type="InterPro" id="IPR011050">
    <property type="entry name" value="Pectin_lyase_fold/virulence"/>
</dbReference>
<dbReference type="InterPro" id="IPR008964">
    <property type="entry name" value="Invasin/intimin_cell_adhesion"/>
</dbReference>
<reference evidence="4 5" key="1">
    <citation type="journal article" date="2006" name="J. Bacteriol.">
        <title>The genome sequence of Methanosphaera stadtmanae reveals why this human intestinal archaeon is restricted to methanol and H2 for methane formation and ATP synthesis.</title>
        <authorList>
            <person name="Fricke W.F."/>
            <person name="Seedorf H."/>
            <person name="Henne A."/>
            <person name="Kruer M."/>
            <person name="Liesegang H."/>
            <person name="Hedderich R."/>
            <person name="Gottschalk G."/>
            <person name="Thauer R.K."/>
        </authorList>
    </citation>
    <scope>NUCLEOTIDE SEQUENCE [LARGE SCALE GENOMIC DNA]</scope>
    <source>
        <strain evidence="5">ATCC 43021 / DSM 3091 / JCM 11832 / MCB-3</strain>
    </source>
</reference>
<dbReference type="KEGG" id="mst:Msp_0762"/>
<dbReference type="eggNOG" id="arCOG02547">
    <property type="taxonomic scope" value="Archaea"/>
</dbReference>
<feature type="domain" description="Big-1" evidence="3">
    <location>
        <begin position="2106"/>
        <end position="2194"/>
    </location>
</feature>
<accession>Q2NG98</accession>
<dbReference type="SUPFAM" id="SSF49464">
    <property type="entry name" value="Carboxypeptidase regulatory domain-like"/>
    <property type="match status" value="6"/>
</dbReference>
<keyword evidence="2" id="KW-0175">Coiled coil</keyword>
<dbReference type="SUPFAM" id="SSF49373">
    <property type="entry name" value="Invasin/intimin cell-adhesion fragments"/>
    <property type="match status" value="2"/>
</dbReference>
<dbReference type="Gene3D" id="2.60.40.1120">
    <property type="entry name" value="Carboxypeptidase-like, regulatory domain"/>
    <property type="match status" value="3"/>
</dbReference>
<evidence type="ECO:0000256" key="2">
    <source>
        <dbReference type="SAM" id="Coils"/>
    </source>
</evidence>
<gene>
    <name evidence="4" type="ordered locus">Msp_0762</name>
</gene>
<evidence type="ECO:0000259" key="3">
    <source>
        <dbReference type="PROSITE" id="PS51127"/>
    </source>
</evidence>
<dbReference type="SMART" id="SM00710">
    <property type="entry name" value="PbH1"/>
    <property type="match status" value="17"/>
</dbReference>
<name>Q2NG98_METST</name>
<keyword evidence="5" id="KW-1185">Reference proteome</keyword>
<dbReference type="InterPro" id="IPR017868">
    <property type="entry name" value="Filamin/ABP280_repeat-like"/>
</dbReference>
<dbReference type="Gene3D" id="2.60.40.10">
    <property type="entry name" value="Immunoglobulins"/>
    <property type="match status" value="12"/>
</dbReference>
<dbReference type="InterPro" id="IPR003344">
    <property type="entry name" value="Big_1_dom"/>
</dbReference>
<dbReference type="GeneID" id="3854785"/>
<dbReference type="InterPro" id="IPR006626">
    <property type="entry name" value="PbH1"/>
</dbReference>
<dbReference type="SUPFAM" id="SSF51126">
    <property type="entry name" value="Pectin lyase-like"/>
    <property type="match status" value="2"/>
</dbReference>
<dbReference type="OrthoDB" id="77946at2157"/>
<proteinExistence type="inferred from homology"/>
<protein>
    <submittedName>
        <fullName evidence="4">Member of asn/thr-rich large protein family</fullName>
    </submittedName>
</protein>
<feature type="domain" description="Big-1" evidence="3">
    <location>
        <begin position="2771"/>
        <end position="2861"/>
    </location>
</feature>